<feature type="region of interest" description="Disordered" evidence="1">
    <location>
        <begin position="740"/>
        <end position="842"/>
    </location>
</feature>
<feature type="region of interest" description="Disordered" evidence="1">
    <location>
        <begin position="856"/>
        <end position="954"/>
    </location>
</feature>
<evidence type="ECO:0000313" key="2">
    <source>
        <dbReference type="EMBL" id="KAK2613287.1"/>
    </source>
</evidence>
<feature type="compositionally biased region" description="Polar residues" evidence="1">
    <location>
        <begin position="416"/>
        <end position="425"/>
    </location>
</feature>
<comment type="caution">
    <text evidence="2">The sequence shown here is derived from an EMBL/GenBank/DDBJ whole genome shotgun (WGS) entry which is preliminary data.</text>
</comment>
<reference evidence="2" key="1">
    <citation type="submission" date="2023-06" db="EMBL/GenBank/DDBJ databases">
        <authorList>
            <person name="Noh H."/>
        </authorList>
    </citation>
    <scope>NUCLEOTIDE SEQUENCE</scope>
    <source>
        <strain evidence="2">DUCC20226</strain>
    </source>
</reference>
<evidence type="ECO:0000256" key="1">
    <source>
        <dbReference type="SAM" id="MobiDB-lite"/>
    </source>
</evidence>
<feature type="compositionally biased region" description="Basic and acidic residues" evidence="1">
    <location>
        <begin position="638"/>
        <end position="650"/>
    </location>
</feature>
<feature type="compositionally biased region" description="Basic and acidic residues" evidence="1">
    <location>
        <begin position="377"/>
        <end position="390"/>
    </location>
</feature>
<organism evidence="2 3">
    <name type="scientific">Phomopsis amygdali</name>
    <name type="common">Fusicoccum amygdali</name>
    <dbReference type="NCBI Taxonomy" id="1214568"/>
    <lineage>
        <taxon>Eukaryota</taxon>
        <taxon>Fungi</taxon>
        <taxon>Dikarya</taxon>
        <taxon>Ascomycota</taxon>
        <taxon>Pezizomycotina</taxon>
        <taxon>Sordariomycetes</taxon>
        <taxon>Sordariomycetidae</taxon>
        <taxon>Diaporthales</taxon>
        <taxon>Diaporthaceae</taxon>
        <taxon>Diaporthe</taxon>
    </lineage>
</organism>
<feature type="compositionally biased region" description="Basic residues" evidence="1">
    <location>
        <begin position="402"/>
        <end position="411"/>
    </location>
</feature>
<feature type="region of interest" description="Disordered" evidence="1">
    <location>
        <begin position="975"/>
        <end position="1282"/>
    </location>
</feature>
<feature type="compositionally biased region" description="Basic and acidic residues" evidence="1">
    <location>
        <begin position="870"/>
        <end position="906"/>
    </location>
</feature>
<dbReference type="Proteomes" id="UP001265746">
    <property type="component" value="Unassembled WGS sequence"/>
</dbReference>
<dbReference type="EMBL" id="JAUJFL010000001">
    <property type="protein sequence ID" value="KAK2613287.1"/>
    <property type="molecule type" value="Genomic_DNA"/>
</dbReference>
<feature type="compositionally biased region" description="Polar residues" evidence="1">
    <location>
        <begin position="1016"/>
        <end position="1026"/>
    </location>
</feature>
<accession>A0AAD9SP47</accession>
<feature type="compositionally biased region" description="Basic and acidic residues" evidence="1">
    <location>
        <begin position="1243"/>
        <end position="1266"/>
    </location>
</feature>
<sequence length="1295" mass="140078">MLSFHSIAPARLTQATEKRPPPKPKPKPPVVMTDTHVASPSAVPEAIDRNGSAHLKDIKMERPGPVVPENQRDSGIDLSHDEVTQDAAKHEVPPTSISNPPEQAPHATTEVEEEHHEASQPIISSQEVAAAADDDAEAGPSNGQTSSNNPPPGDGAAIRPVPHRGESTMNAVGYRRNPETVIAFLVPLPKPTIQGSTLDITPKYFLYAPPPPHLVKPRKGKEKYARKAHRVWQQHVRRAKANAHNGKRVSLSALHSATVRGCIWASEKRKGDDDGVVFLGRIQPKTVSHLVMIHPWALSADQTPEEILKTFRAQITATKASSFVKIFTRKMGPEPKTLQISPKAIIDGTRGPRESESSEEDEEVVVGVVENEQPQASRRERIRASIDSAKRRNPVAAIKTQIHQRGRKRHRDGSPSADTAENAESGTDFAGGELEHYSEEEAPAEAQLPDADGEPFTGHQLGEIPEEGFLDHFEEAEEPTTAGPSNANQTGGGVLADSTDEAVNDSQASEHAKKGSRFQLTFYPSPAMDIMSRYVQQSCHTANAHAFPSPTAAPTAAGVLASIGWEPERRGYTDAEEQLEDENWQAREMEEDLAFMTTKAARAWEKQCRKYVRQSKGGRLGSEKKPGRFGILVARVRPQKEAKGKKREDQPETSEAEPSEKKGKAAGLKQRLATIKEKRSKKKTEQTAETDETNPAEKQSKKEKAQKAAGVIFFPVILILGIPILIGKGIASGFKKIKNRKSKTGDEAEDTEQQEQQAKTGRRAAMKQRLNERSGSVKRGLSTRGGAMKKRLADRKAKKASADEPTTAAAADATTAEAPANAEPQDDAADATSKKQLSKKQRLTAALLAGPLAIREALKKKRQSKAKSTKTTEEDSTPKEKKASKFSAAKERVKALRTKVNKETRFARLKARLRAFQESRKNKKNTKKNAKTTSTDDDSVPAAELEDSNNTTSVKKQGAIAGLVAGCVALPAAKVKQARDKRRRGKAADSVQGAAAAAREEHATASSLSVAADQQEFASAVSSQRGGSVRLVPSEPERLNAAVEQERFSPPENGQSEVPVQQAVRTEPDARPSSRGGDVNAAAASEVVEDQPERPAAAVRFRSIRDGIGNVKGGIGSGITNLKARRRGTGQTEIPAAEEPERPQAETMDSAETHVEADPSTVEPTTQSTTAQQDQAASGGRFKSIKGGIGSGIEGLKARRQREKKETPPQPEEPAATTAAAENEKKAAAAANKDAASGGRLKALKDGIANRKAKTSENDADEPVKTEKHKQQKQQPQKDWNSGIVDRMRWFLYAA</sequence>
<feature type="compositionally biased region" description="Acidic residues" evidence="1">
    <location>
        <begin position="935"/>
        <end position="947"/>
    </location>
</feature>
<name>A0AAD9SP47_PHOAM</name>
<proteinExistence type="predicted"/>
<feature type="compositionally biased region" description="Basic residues" evidence="1">
    <location>
        <begin position="858"/>
        <end position="868"/>
    </location>
</feature>
<feature type="compositionally biased region" description="Low complexity" evidence="1">
    <location>
        <begin position="988"/>
        <end position="997"/>
    </location>
</feature>
<gene>
    <name evidence="2" type="ORF">N8I77_000209</name>
</gene>
<feature type="compositionally biased region" description="Basic and acidic residues" evidence="1">
    <location>
        <begin position="70"/>
        <end position="92"/>
    </location>
</feature>
<feature type="compositionally biased region" description="Low complexity" evidence="1">
    <location>
        <begin position="803"/>
        <end position="823"/>
    </location>
</feature>
<feature type="compositionally biased region" description="Basic residues" evidence="1">
    <location>
        <begin position="787"/>
        <end position="799"/>
    </location>
</feature>
<keyword evidence="3" id="KW-1185">Reference proteome</keyword>
<feature type="region of interest" description="Disordered" evidence="1">
    <location>
        <begin position="476"/>
        <end position="515"/>
    </location>
</feature>
<evidence type="ECO:0000313" key="3">
    <source>
        <dbReference type="Proteomes" id="UP001265746"/>
    </source>
</evidence>
<feature type="region of interest" description="Disordered" evidence="1">
    <location>
        <begin position="334"/>
        <end position="462"/>
    </location>
</feature>
<feature type="region of interest" description="Disordered" evidence="1">
    <location>
        <begin position="1"/>
        <end position="167"/>
    </location>
</feature>
<feature type="region of interest" description="Disordered" evidence="1">
    <location>
        <begin position="611"/>
        <end position="705"/>
    </location>
</feature>
<protein>
    <submittedName>
        <fullName evidence="2">Uncharacterized protein</fullName>
    </submittedName>
</protein>
<feature type="compositionally biased region" description="Basic residues" evidence="1">
    <location>
        <begin position="921"/>
        <end position="930"/>
    </location>
</feature>
<feature type="compositionally biased region" description="Low complexity" evidence="1">
    <location>
        <begin position="1165"/>
        <end position="1186"/>
    </location>
</feature>